<dbReference type="Gene3D" id="3.90.550.10">
    <property type="entry name" value="Spore Coat Polysaccharide Biosynthesis Protein SpsA, Chain A"/>
    <property type="match status" value="1"/>
</dbReference>
<keyword evidence="1" id="KW-0808">Transferase</keyword>
<dbReference type="EMBL" id="DSRP01000282">
    <property type="protein sequence ID" value="HGG92119.1"/>
    <property type="molecule type" value="Genomic_DNA"/>
</dbReference>
<sequence>MLLSAPAPVAVFAYARPDHLRATLDALAANELAERTELVIFSDAPKDDAARDAVRQARAVARAATGFAAVRVVERERNYGLADSIVDGVTALTKSHGRVIVLEDDIVTAPCFLRYMNQALERYADQDRVMHVAAHMFDIDPAGLPEAFFLGHSSCWGWATWKRAWDHFSRDADAFVRAGTPQDVHRFNLDGAYDYWGQLLANRDGRLKTWAVYWYASVYSKGGLCLHPRASLVENIGHDGSGANCLHAPDWANKACGDAVSHLPDRLRVEDLALARVQAHLRMLTGKAPVPCRKGLLNTLFTRMRRLVAPLLGGI</sequence>
<name>A0A7C4AGE4_9BACT</name>
<dbReference type="Pfam" id="PF13641">
    <property type="entry name" value="Glyco_tranf_2_3"/>
    <property type="match status" value="1"/>
</dbReference>
<dbReference type="InterPro" id="IPR029044">
    <property type="entry name" value="Nucleotide-diphossugar_trans"/>
</dbReference>
<proteinExistence type="predicted"/>
<accession>A0A7C4AGE4</accession>
<gene>
    <name evidence="1" type="ORF">ENR59_04115</name>
</gene>
<protein>
    <submittedName>
        <fullName evidence="1">Glycosyltransferase</fullName>
    </submittedName>
</protein>
<reference evidence="1" key="1">
    <citation type="journal article" date="2020" name="mSystems">
        <title>Genome- and Community-Level Interaction Insights into Carbon Utilization and Element Cycling Functions of Hydrothermarchaeota in Hydrothermal Sediment.</title>
        <authorList>
            <person name="Zhou Z."/>
            <person name="Liu Y."/>
            <person name="Xu W."/>
            <person name="Pan J."/>
            <person name="Luo Z.H."/>
            <person name="Li M."/>
        </authorList>
    </citation>
    <scope>NUCLEOTIDE SEQUENCE [LARGE SCALE GENOMIC DNA]</scope>
    <source>
        <strain evidence="1">SpSt-413</strain>
    </source>
</reference>
<evidence type="ECO:0000313" key="1">
    <source>
        <dbReference type="EMBL" id="HGG92119.1"/>
    </source>
</evidence>
<dbReference type="AlphaFoldDB" id="A0A7C4AGE4"/>
<organism evidence="1">
    <name type="scientific">Fundidesulfovibrio putealis</name>
    <dbReference type="NCBI Taxonomy" id="270496"/>
    <lineage>
        <taxon>Bacteria</taxon>
        <taxon>Pseudomonadati</taxon>
        <taxon>Thermodesulfobacteriota</taxon>
        <taxon>Desulfovibrionia</taxon>
        <taxon>Desulfovibrionales</taxon>
        <taxon>Desulfovibrionaceae</taxon>
        <taxon>Fundidesulfovibrio</taxon>
    </lineage>
</organism>
<dbReference type="GO" id="GO:0016740">
    <property type="term" value="F:transferase activity"/>
    <property type="evidence" value="ECO:0007669"/>
    <property type="project" value="UniProtKB-KW"/>
</dbReference>
<comment type="caution">
    <text evidence="1">The sequence shown here is derived from an EMBL/GenBank/DDBJ whole genome shotgun (WGS) entry which is preliminary data.</text>
</comment>
<dbReference type="SUPFAM" id="SSF53448">
    <property type="entry name" value="Nucleotide-diphospho-sugar transferases"/>
    <property type="match status" value="1"/>
</dbReference>